<sequence>MINTSVDMVRGLTWSEARDLLRFARRRLNEEKLPQVAGSLTFTSTLALVPLLTIVLAIFTTFPVFSNFRVALEAYFVQTLMPKAIANTITGNLTQFASKAKSLSAVGAVALVLTSAAMMNMIERAFNQIWRVREVRPIAQRVTIYWALVTLGPLLFGLSLTATSQLFMATSALTSASPFLSALFYTAASVGLTTGAYTLLYMTVPNRFVDWRDAVWGGLVAAVAFEVAKRLFAMFVSQFPTYAIIYGALAALPLFLLWIYLSWMITLVGAIITAALPVVKYERWWYEPAPGGEFVDAMAILKVLYGRARMGDTALVSSAAIRAHTRIGYDEMTTLLEQMLAVGWVGRVQANVTTRSRWGKRAIESAENWVLLVNVDKLKLADVYRLFVFGRTAIDAAVAIDLDKEDELDKNSPLTLDGSALARQVEVAVEEGLGQTLAQHFAAPRLPAARA</sequence>
<name>A0ABX0P097_9BURK</name>
<dbReference type="InterPro" id="IPR017039">
    <property type="entry name" value="Virul_fac_BrkB"/>
</dbReference>
<evidence type="ECO:0000256" key="1">
    <source>
        <dbReference type="ARBA" id="ARBA00004651"/>
    </source>
</evidence>
<evidence type="ECO:0000313" key="8">
    <source>
        <dbReference type="EMBL" id="NHZ92330.1"/>
    </source>
</evidence>
<keyword evidence="9" id="KW-1185">Reference proteome</keyword>
<keyword evidence="2 7" id="KW-1003">Cell membrane</keyword>
<keyword evidence="4 7" id="KW-0812">Transmembrane</keyword>
<evidence type="ECO:0000256" key="6">
    <source>
        <dbReference type="ARBA" id="ARBA00023136"/>
    </source>
</evidence>
<dbReference type="Pfam" id="PF03631">
    <property type="entry name" value="Virul_fac_BrkB"/>
    <property type="match status" value="1"/>
</dbReference>
<feature type="transmembrane region" description="Helical" evidence="7">
    <location>
        <begin position="143"/>
        <end position="162"/>
    </location>
</feature>
<organism evidence="8 9">
    <name type="scientific">Massilia mucilaginosa</name>
    <dbReference type="NCBI Taxonomy" id="2609282"/>
    <lineage>
        <taxon>Bacteria</taxon>
        <taxon>Pseudomonadati</taxon>
        <taxon>Pseudomonadota</taxon>
        <taxon>Betaproteobacteria</taxon>
        <taxon>Burkholderiales</taxon>
        <taxon>Oxalobacteraceae</taxon>
        <taxon>Telluria group</taxon>
        <taxon>Massilia</taxon>
    </lineage>
</organism>
<keyword evidence="3" id="KW-0997">Cell inner membrane</keyword>
<evidence type="ECO:0000256" key="3">
    <source>
        <dbReference type="ARBA" id="ARBA00022519"/>
    </source>
</evidence>
<comment type="similarity">
    <text evidence="7">Belongs to the UPF0761 family.</text>
</comment>
<evidence type="ECO:0000313" key="9">
    <source>
        <dbReference type="Proteomes" id="UP000609726"/>
    </source>
</evidence>
<dbReference type="RefSeq" id="WP_166881075.1">
    <property type="nucleotide sequence ID" value="NZ_WHJH01000044.1"/>
</dbReference>
<feature type="transmembrane region" description="Helical" evidence="7">
    <location>
        <begin position="182"/>
        <end position="202"/>
    </location>
</feature>
<evidence type="ECO:0000256" key="5">
    <source>
        <dbReference type="ARBA" id="ARBA00022989"/>
    </source>
</evidence>
<feature type="transmembrane region" description="Helical" evidence="7">
    <location>
        <begin position="214"/>
        <end position="237"/>
    </location>
</feature>
<reference evidence="8 9" key="1">
    <citation type="submission" date="2019-10" db="EMBL/GenBank/DDBJ databases">
        <title>Taxonomy of Antarctic Massilia spp.: description of Massilia rubra sp. nov., Massilia aquatica sp. nov., Massilia mucilaginosa sp. nov., Massilia frigida sp. nov. isolated from streams, lakes and regoliths.</title>
        <authorList>
            <person name="Holochova P."/>
            <person name="Sedlacek I."/>
            <person name="Kralova S."/>
            <person name="Maslanova I."/>
            <person name="Busse H.-J."/>
            <person name="Stankova E."/>
            <person name="Vrbovska V."/>
            <person name="Kovarovic V."/>
            <person name="Bartak M."/>
            <person name="Svec P."/>
            <person name="Pantucek R."/>
        </authorList>
    </citation>
    <scope>NUCLEOTIDE SEQUENCE [LARGE SCALE GENOMIC DNA]</scope>
    <source>
        <strain evidence="8 9">CCM 8733</strain>
    </source>
</reference>
<feature type="transmembrane region" description="Helical" evidence="7">
    <location>
        <begin position="103"/>
        <end position="122"/>
    </location>
</feature>
<feature type="transmembrane region" description="Helical" evidence="7">
    <location>
        <begin position="36"/>
        <end position="59"/>
    </location>
</feature>
<dbReference type="InterPro" id="IPR023679">
    <property type="entry name" value="UPF0761_bac"/>
</dbReference>
<evidence type="ECO:0000256" key="2">
    <source>
        <dbReference type="ARBA" id="ARBA00022475"/>
    </source>
</evidence>
<dbReference type="Proteomes" id="UP000609726">
    <property type="component" value="Unassembled WGS sequence"/>
</dbReference>
<proteinExistence type="inferred from homology"/>
<evidence type="ECO:0000256" key="4">
    <source>
        <dbReference type="ARBA" id="ARBA00022692"/>
    </source>
</evidence>
<evidence type="ECO:0000256" key="7">
    <source>
        <dbReference type="HAMAP-Rule" id="MF_00672"/>
    </source>
</evidence>
<comment type="caution">
    <text evidence="8">The sequence shown here is derived from an EMBL/GenBank/DDBJ whole genome shotgun (WGS) entry which is preliminary data.</text>
</comment>
<comment type="subcellular location">
    <subcellularLocation>
        <location evidence="1 7">Cell membrane</location>
        <topology evidence="1 7">Multi-pass membrane protein</topology>
    </subcellularLocation>
</comment>
<dbReference type="PANTHER" id="PTHR30213">
    <property type="entry name" value="INNER MEMBRANE PROTEIN YHJD"/>
    <property type="match status" value="1"/>
</dbReference>
<gene>
    <name evidence="8" type="ORF">F2P45_25470</name>
</gene>
<keyword evidence="6 7" id="KW-0472">Membrane</keyword>
<dbReference type="PANTHER" id="PTHR30213:SF0">
    <property type="entry name" value="UPF0761 MEMBRANE PROTEIN YIHY"/>
    <property type="match status" value="1"/>
</dbReference>
<protein>
    <recommendedName>
        <fullName evidence="7">UPF0761 membrane protein F2P45_25470</fullName>
    </recommendedName>
</protein>
<accession>A0ABX0P097</accession>
<dbReference type="EMBL" id="WHJH01000044">
    <property type="protein sequence ID" value="NHZ92330.1"/>
    <property type="molecule type" value="Genomic_DNA"/>
</dbReference>
<keyword evidence="5 7" id="KW-1133">Transmembrane helix</keyword>
<dbReference type="HAMAP" id="MF_00672">
    <property type="entry name" value="UPF0761"/>
    <property type="match status" value="1"/>
</dbReference>
<feature type="transmembrane region" description="Helical" evidence="7">
    <location>
        <begin position="243"/>
        <end position="276"/>
    </location>
</feature>
<dbReference type="NCBIfam" id="TIGR00765">
    <property type="entry name" value="yihY_not_rbn"/>
    <property type="match status" value="1"/>
</dbReference>